<dbReference type="Gene3D" id="2.30.30.440">
    <property type="entry name" value="Domain of unknown function DUF1918"/>
    <property type="match status" value="1"/>
</dbReference>
<evidence type="ECO:0000256" key="1">
    <source>
        <dbReference type="SAM" id="MobiDB-lite"/>
    </source>
</evidence>
<keyword evidence="4" id="KW-1185">Reference proteome</keyword>
<evidence type="ECO:0000259" key="2">
    <source>
        <dbReference type="Pfam" id="PF08940"/>
    </source>
</evidence>
<protein>
    <submittedName>
        <fullName evidence="3">DUF1918 domain-containing protein</fullName>
    </submittedName>
</protein>
<dbReference type="Proteomes" id="UP001595764">
    <property type="component" value="Unassembled WGS sequence"/>
</dbReference>
<dbReference type="RefSeq" id="WP_354742701.1">
    <property type="nucleotide sequence ID" value="NZ_JBHMAY010000064.1"/>
</dbReference>
<evidence type="ECO:0000313" key="3">
    <source>
        <dbReference type="EMBL" id="MFC3516065.1"/>
    </source>
</evidence>
<evidence type="ECO:0000313" key="4">
    <source>
        <dbReference type="Proteomes" id="UP001595764"/>
    </source>
</evidence>
<gene>
    <name evidence="3" type="ORF">ACFORO_38280</name>
</gene>
<name>A0ABV7QUI0_9PSEU</name>
<dbReference type="SUPFAM" id="SSF50118">
    <property type="entry name" value="Cell growth inhibitor/plasmid maintenance toxic component"/>
    <property type="match status" value="1"/>
</dbReference>
<dbReference type="EMBL" id="JBHRWI010000058">
    <property type="protein sequence ID" value="MFC3516065.1"/>
    <property type="molecule type" value="Genomic_DNA"/>
</dbReference>
<feature type="compositionally biased region" description="Basic residues" evidence="1">
    <location>
        <begin position="76"/>
        <end position="85"/>
    </location>
</feature>
<organism evidence="3 4">
    <name type="scientific">Amycolatopsis halotolerans</name>
    <dbReference type="NCBI Taxonomy" id="330083"/>
    <lineage>
        <taxon>Bacteria</taxon>
        <taxon>Bacillati</taxon>
        <taxon>Actinomycetota</taxon>
        <taxon>Actinomycetes</taxon>
        <taxon>Pseudonocardiales</taxon>
        <taxon>Pseudonocardiaceae</taxon>
        <taxon>Amycolatopsis</taxon>
    </lineage>
</organism>
<reference evidence="4" key="1">
    <citation type="journal article" date="2019" name="Int. J. Syst. Evol. Microbiol.">
        <title>The Global Catalogue of Microorganisms (GCM) 10K type strain sequencing project: providing services to taxonomists for standard genome sequencing and annotation.</title>
        <authorList>
            <consortium name="The Broad Institute Genomics Platform"/>
            <consortium name="The Broad Institute Genome Sequencing Center for Infectious Disease"/>
            <person name="Wu L."/>
            <person name="Ma J."/>
        </authorList>
    </citation>
    <scope>NUCLEOTIDE SEQUENCE [LARGE SCALE GENOMIC DNA]</scope>
    <source>
        <strain evidence="4">CGMCC 4.7682</strain>
    </source>
</reference>
<accession>A0ABV7QUI0</accession>
<feature type="region of interest" description="Disordered" evidence="1">
    <location>
        <begin position="62"/>
        <end position="96"/>
    </location>
</feature>
<dbReference type="Pfam" id="PF08940">
    <property type="entry name" value="DUF1918"/>
    <property type="match status" value="1"/>
</dbReference>
<feature type="compositionally biased region" description="Low complexity" evidence="1">
    <location>
        <begin position="65"/>
        <end position="75"/>
    </location>
</feature>
<proteinExistence type="predicted"/>
<dbReference type="InterPro" id="IPR015035">
    <property type="entry name" value="DUF1918"/>
</dbReference>
<feature type="compositionally biased region" description="Basic and acidic residues" evidence="1">
    <location>
        <begin position="86"/>
        <end position="96"/>
    </location>
</feature>
<comment type="caution">
    <text evidence="3">The sequence shown here is derived from an EMBL/GenBank/DDBJ whole genome shotgun (WGS) entry which is preliminary data.</text>
</comment>
<feature type="domain" description="DUF1918" evidence="2">
    <location>
        <begin position="1"/>
        <end position="58"/>
    </location>
</feature>
<sequence>MRAQPGDWLVVKSVRAEFPDQHGRIVAVGTPDGGPPFTVAWFLGGYVSTIYPGPDAVVLTEAERNAPAPNGGAAPRPRRAGNRPRRGTEDVGPSRR</sequence>